<dbReference type="CDD" id="cd02808">
    <property type="entry name" value="GltS_FMN"/>
    <property type="match status" value="1"/>
</dbReference>
<keyword evidence="11" id="KW-0411">Iron-sulfur</keyword>
<keyword evidence="8" id="KW-0315">Glutamine amidotransferase</keyword>
<evidence type="ECO:0000256" key="14">
    <source>
        <dbReference type="ARBA" id="ARBA00029440"/>
    </source>
</evidence>
<reference evidence="16 17" key="1">
    <citation type="submission" date="2022-11" db="EMBL/GenBank/DDBJ databases">
        <title>Study of microbial diversity in lake waters.</title>
        <authorList>
            <person name="Zhang J."/>
        </authorList>
    </citation>
    <scope>NUCLEOTIDE SEQUENCE [LARGE SCALE GENOMIC DNA]</scope>
    <source>
        <strain evidence="16 17">DT12</strain>
    </source>
</reference>
<evidence type="ECO:0000256" key="11">
    <source>
        <dbReference type="ARBA" id="ARBA00023014"/>
    </source>
</evidence>
<dbReference type="CDD" id="cd00504">
    <property type="entry name" value="GXGXG"/>
    <property type="match status" value="1"/>
</dbReference>
<evidence type="ECO:0000256" key="12">
    <source>
        <dbReference type="ARBA" id="ARBA00023164"/>
    </source>
</evidence>
<dbReference type="InterPro" id="IPR036485">
    <property type="entry name" value="Glu_synth_asu_C_sf"/>
</dbReference>
<dbReference type="RefSeq" id="WP_267150239.1">
    <property type="nucleotide sequence ID" value="NZ_JAPMLT010000001.1"/>
</dbReference>
<evidence type="ECO:0000256" key="3">
    <source>
        <dbReference type="ARBA" id="ARBA00009716"/>
    </source>
</evidence>
<evidence type="ECO:0000256" key="5">
    <source>
        <dbReference type="ARBA" id="ARBA00022630"/>
    </source>
</evidence>
<dbReference type="SUPFAM" id="SSF56235">
    <property type="entry name" value="N-terminal nucleophile aminohydrolases (Ntn hydrolases)"/>
    <property type="match status" value="1"/>
</dbReference>
<keyword evidence="10" id="KW-0408">Iron</keyword>
<comment type="similarity">
    <text evidence="3">Belongs to the glutamate synthase family.</text>
</comment>
<dbReference type="InterPro" id="IPR002489">
    <property type="entry name" value="Glu_synth_asu_C"/>
</dbReference>
<evidence type="ECO:0000256" key="2">
    <source>
        <dbReference type="ARBA" id="ARBA00001927"/>
    </source>
</evidence>
<dbReference type="Proteomes" id="UP001208017">
    <property type="component" value="Unassembled WGS sequence"/>
</dbReference>
<organism evidence="16 17">
    <name type="scientific">Tumebacillus lacus</name>
    <dbReference type="NCBI Taxonomy" id="2995335"/>
    <lineage>
        <taxon>Bacteria</taxon>
        <taxon>Bacillati</taxon>
        <taxon>Bacillota</taxon>
        <taxon>Bacilli</taxon>
        <taxon>Bacillales</taxon>
        <taxon>Alicyclobacillaceae</taxon>
        <taxon>Tumebacillus</taxon>
    </lineage>
</organism>
<feature type="domain" description="Glutamine amidotransferase type-2" evidence="15">
    <location>
        <begin position="18"/>
        <end position="396"/>
    </location>
</feature>
<dbReference type="SUPFAM" id="SSF69336">
    <property type="entry name" value="Alpha subunit of glutamate synthase, C-terminal domain"/>
    <property type="match status" value="1"/>
</dbReference>
<comment type="caution">
    <text evidence="16">The sequence shown here is derived from an EMBL/GenBank/DDBJ whole genome shotgun (WGS) entry which is preliminary data.</text>
</comment>
<comment type="pathway">
    <text evidence="14">Amino-acid biosynthesis.</text>
</comment>
<comment type="cofactor">
    <cofactor evidence="1">
        <name>FMN</name>
        <dbReference type="ChEBI" id="CHEBI:58210"/>
    </cofactor>
</comment>
<dbReference type="InterPro" id="IPR017932">
    <property type="entry name" value="GATase_2_dom"/>
</dbReference>
<keyword evidence="4" id="KW-0028">Amino-acid biosynthesis</keyword>
<dbReference type="Gene3D" id="3.20.20.70">
    <property type="entry name" value="Aldolase class I"/>
    <property type="match status" value="2"/>
</dbReference>
<evidence type="ECO:0000313" key="16">
    <source>
        <dbReference type="EMBL" id="MCX7569010.1"/>
    </source>
</evidence>
<dbReference type="Gene3D" id="3.60.20.10">
    <property type="entry name" value="Glutamine Phosphoribosylpyrophosphate, subunit 1, domain 1"/>
    <property type="match status" value="1"/>
</dbReference>
<dbReference type="Pfam" id="PF00310">
    <property type="entry name" value="GATase_2"/>
    <property type="match status" value="1"/>
</dbReference>
<keyword evidence="5" id="KW-0285">Flavoprotein</keyword>
<dbReference type="InterPro" id="IPR029055">
    <property type="entry name" value="Ntn_hydrolases_N"/>
</dbReference>
<dbReference type="PANTHER" id="PTHR11938:SF133">
    <property type="entry name" value="GLUTAMATE SYNTHASE (NADH)"/>
    <property type="match status" value="1"/>
</dbReference>
<evidence type="ECO:0000256" key="10">
    <source>
        <dbReference type="ARBA" id="ARBA00023004"/>
    </source>
</evidence>
<evidence type="ECO:0000256" key="13">
    <source>
        <dbReference type="ARBA" id="ARBA00023291"/>
    </source>
</evidence>
<name>A0ABT3WWF7_9BACL</name>
<evidence type="ECO:0000256" key="9">
    <source>
        <dbReference type="ARBA" id="ARBA00023002"/>
    </source>
</evidence>
<keyword evidence="9" id="KW-0560">Oxidoreductase</keyword>
<evidence type="ECO:0000256" key="1">
    <source>
        <dbReference type="ARBA" id="ARBA00001917"/>
    </source>
</evidence>
<dbReference type="PANTHER" id="PTHR11938">
    <property type="entry name" value="FAD NADPH DEHYDROGENASE/OXIDOREDUCTASE"/>
    <property type="match status" value="1"/>
</dbReference>
<evidence type="ECO:0000256" key="7">
    <source>
        <dbReference type="ARBA" id="ARBA00022723"/>
    </source>
</evidence>
<keyword evidence="12" id="KW-0314">Glutamate biosynthesis</keyword>
<dbReference type="Pfam" id="PF01645">
    <property type="entry name" value="Glu_synthase"/>
    <property type="match status" value="1"/>
</dbReference>
<dbReference type="PROSITE" id="PS51278">
    <property type="entry name" value="GATASE_TYPE_2"/>
    <property type="match status" value="1"/>
</dbReference>
<dbReference type="Pfam" id="PF01493">
    <property type="entry name" value="GXGXG"/>
    <property type="match status" value="1"/>
</dbReference>
<comment type="cofactor">
    <cofactor evidence="2">
        <name>[3Fe-4S] cluster</name>
        <dbReference type="ChEBI" id="CHEBI:21137"/>
    </cofactor>
</comment>
<evidence type="ECO:0000256" key="8">
    <source>
        <dbReference type="ARBA" id="ARBA00022962"/>
    </source>
</evidence>
<dbReference type="InterPro" id="IPR006982">
    <property type="entry name" value="Glu_synth_centr_N"/>
</dbReference>
<dbReference type="InterPro" id="IPR050711">
    <property type="entry name" value="ET-N_metabolism_enzyme"/>
</dbReference>
<evidence type="ECO:0000259" key="15">
    <source>
        <dbReference type="PROSITE" id="PS51278"/>
    </source>
</evidence>
<dbReference type="SUPFAM" id="SSF51395">
    <property type="entry name" value="FMN-linked oxidoreductases"/>
    <property type="match status" value="1"/>
</dbReference>
<dbReference type="Gene3D" id="2.160.20.60">
    <property type="entry name" value="Glutamate synthase, alpha subunit, C-terminal domain"/>
    <property type="match status" value="1"/>
</dbReference>
<evidence type="ECO:0000313" key="17">
    <source>
        <dbReference type="Proteomes" id="UP001208017"/>
    </source>
</evidence>
<sequence length="1528" mass="167830">MEKQRNWNKELPEEHDACGIVAAVETSGQPTHENVSRIIDALDQMNHRAGFVDGEGDGTGILVDIPRKIWMKRLMKNGLPGAFVEDEHFGVAHLFVPKTDSATVADWKKTVRDLFATKGLTILLDQAGEVDPSVLGPQGTKEEPLFWQIAFGVQEEGAEAVELKDYDARLYHLTCEIEAETPIHVVSLSRYSVVYKVRGSAECLRGYYPELQNPELRSSVTVGHNRYSTNTTTVFERVQPFSLLGHNGELNTIKRLREEAEMLGIPTVVGGSDSQDLNRAVEGLINEYGLSFFEAMEMVFPPIVNEIKHFQKDLQDLYMYFRSAWGPFAQGPAGIVSRYGNECVFSVDALGLRPLWRVQTETSIWFSSEQGVVPLREMICEPRPMAPGEKIGLLLSPEGVKELNYPELQREVLQRASTRFKFANYRRSIAFGAPRAEFADGELLVETAKQESAEDRERLLAALGWESEDLTLVDHQANTGLEPIRSLGFDGPLAVLSQERRNLADYFKESVAVVTNPAIDREREIEHFSTRVVIGPRPSLLGHQGLVHRRVELQTPLLLGGHRRTAPLSRDLYRPLAHQLGTYLFEDLLREFEDVKYGVSVLHINSLEGESMQQALARLSQEAVEAVVSGAHVLVLDDRFTFRDDFGYLDPHLATSAIHFALKEYPVAKKAENLRRRVSLVLRSGGLRNLHDIVVAIGLGADAVNPYLMWELASHTEPLAMIKNLYSALQKGLEKVISTIGIFELRGYDRLFSSIGLHPEVAAHFGIVNFYGSQKGGVSFADLEQDAAGRMKLFTEGEKARVARGYQVFPRLWKLVTDVGEGVKPYSAYTEKVQELEKKNPISVRHLLAPKVVDEAKRPPMEQVDISVGMHSLPFLISSMSFGSQNETAFRAYAEAAYRMNMISFNGEGGEIKDMIGKYPNHRGMQIASGRFGVNNELLNSSNLVEIKIGQGAKPGEGGHLPGSKVSVKVAAARNASVGVDLISPSNNHDIYSIEDLAQMIDEMKTANPNARVSVKVPIVPGIGTIAVGVAKAGADIITVSGYDGGTGAARAHALRNVGLPTEIGVKEAHEALVESGLRHLVELWADGGLKNGIDVLKMILLGANRVGFGTLAMMAVGCTACRGCHKDTCHVGIATQIESMEEAEEKGLKMFVPRELDRSISRLMNFFAGMGEELREWTAKLGVTRTQDLVGRADLLEQIDLHARIDLTALTTPCVVETQHGVPAVRMSSVGVNSLTERISSEAVVEMASGNSHVTHQVQRTMSRDRVLGSHFAGTVTRSRLKGEHGNFQKASLRLDDGSIAGNGFAAYNVTGVHLRVQGGAQDGLGKTSYGGKVILLKGVNKHGVRVNGSAGKSLGYGAQRGLFIIQGMADSRAGIRLSGADMIFGQRLTEPLQDHLGMIGARSQIKGFAFEYMTNGRVLVLGDPGPWICSGMTGGTVFLRLQPELGLDEKALRRRIAKGAKVSLMRLDRQGVRDVEELLTTYRAELQKSGQEEEASVIEQLLHAPQHHFLMIKPGEQQTDQDIATE</sequence>
<dbReference type="EMBL" id="JAPMLT010000001">
    <property type="protein sequence ID" value="MCX7569010.1"/>
    <property type="molecule type" value="Genomic_DNA"/>
</dbReference>
<accession>A0ABT3WWF7</accession>
<keyword evidence="17" id="KW-1185">Reference proteome</keyword>
<evidence type="ECO:0000256" key="6">
    <source>
        <dbReference type="ARBA" id="ARBA00022643"/>
    </source>
</evidence>
<gene>
    <name evidence="16" type="ORF">OS242_03410</name>
</gene>
<dbReference type="InterPro" id="IPR013785">
    <property type="entry name" value="Aldolase_TIM"/>
</dbReference>
<keyword evidence="13" id="KW-0003">3Fe-4S</keyword>
<keyword evidence="7" id="KW-0479">Metal-binding</keyword>
<proteinExistence type="inferred from homology"/>
<protein>
    <submittedName>
        <fullName evidence="16">Glutamate synthase-related protein</fullName>
    </submittedName>
</protein>
<dbReference type="InterPro" id="IPR002932">
    <property type="entry name" value="Glu_synthdom"/>
</dbReference>
<dbReference type="Pfam" id="PF04898">
    <property type="entry name" value="Glu_syn_central"/>
    <property type="match status" value="1"/>
</dbReference>
<keyword evidence="6" id="KW-0288">FMN</keyword>
<evidence type="ECO:0000256" key="4">
    <source>
        <dbReference type="ARBA" id="ARBA00022605"/>
    </source>
</evidence>